<organism evidence="3">
    <name type="scientific">Thiothrix subterranea</name>
    <dbReference type="NCBI Taxonomy" id="2735563"/>
    <lineage>
        <taxon>Bacteria</taxon>
        <taxon>Pseudomonadati</taxon>
        <taxon>Pseudomonadota</taxon>
        <taxon>Gammaproteobacteria</taxon>
        <taxon>Thiotrichales</taxon>
        <taxon>Thiotrichaceae</taxon>
        <taxon>Thiothrix</taxon>
    </lineage>
</organism>
<dbReference type="AlphaFoldDB" id="A0AA51MKG9"/>
<keyword evidence="3" id="KW-0808">Transferase</keyword>
<gene>
    <name evidence="2" type="ORF">RCC75_17355</name>
    <name evidence="3" type="ORF">RCG00_16280</name>
</gene>
<proteinExistence type="predicted"/>
<dbReference type="SUPFAM" id="SSF53448">
    <property type="entry name" value="Nucleotide-diphospho-sugar transferases"/>
    <property type="match status" value="1"/>
</dbReference>
<evidence type="ECO:0000313" key="2">
    <source>
        <dbReference type="EMBL" id="MDQ5770306.1"/>
    </source>
</evidence>
<sequence length="290" mass="32738">MNKFVSIIVPTYRDWHRLKLCVNALTAQSYPSNAFEVIIINNDPDDHESNLNLPENFRLIVESKPGSYAARNAALALATGEIIAFTDSDCIPDKEWIKNAIARLDAGAERVAGRIELFFKSKKLTPAEIFEKAYAFDQISYIKRGGAVTANMITWRKHLDTVGYFNDSLMSGGDNEWGWRANDIGIPVEYASDVIVKHPARNTFAALLQKRRRIAGGAVSIYRKEARYSLLMLLLLGYLPPSRAVLKIWRKLEMTLIEKLIAISMAYCLKVYSTTYMIGLKVGVNRIERV</sequence>
<dbReference type="InterPro" id="IPR029044">
    <property type="entry name" value="Nucleotide-diphossugar_trans"/>
</dbReference>
<dbReference type="CDD" id="cd00761">
    <property type="entry name" value="Glyco_tranf_GTA_type"/>
    <property type="match status" value="1"/>
</dbReference>
<accession>A0AA51MKG9</accession>
<keyword evidence="4" id="KW-1185">Reference proteome</keyword>
<dbReference type="PANTHER" id="PTHR43685:SF2">
    <property type="entry name" value="GLYCOSYLTRANSFERASE 2-LIKE DOMAIN-CONTAINING PROTEIN"/>
    <property type="match status" value="1"/>
</dbReference>
<dbReference type="Gene3D" id="3.90.550.10">
    <property type="entry name" value="Spore Coat Polysaccharide Biosynthesis Protein SpsA, Chain A"/>
    <property type="match status" value="1"/>
</dbReference>
<dbReference type="EMBL" id="JAVFKN010000028">
    <property type="protein sequence ID" value="MDQ5770306.1"/>
    <property type="molecule type" value="Genomic_DNA"/>
</dbReference>
<evidence type="ECO:0000259" key="1">
    <source>
        <dbReference type="Pfam" id="PF00535"/>
    </source>
</evidence>
<dbReference type="RefSeq" id="WP_308136049.1">
    <property type="nucleotide sequence ID" value="NZ_CP133217.1"/>
</dbReference>
<name>A0AA51MKG9_9GAMM</name>
<protein>
    <submittedName>
        <fullName evidence="3">Glycosyltransferase</fullName>
        <ecNumber evidence="3">2.4.-.-</ecNumber>
    </submittedName>
</protein>
<dbReference type="InterPro" id="IPR001173">
    <property type="entry name" value="Glyco_trans_2-like"/>
</dbReference>
<dbReference type="PANTHER" id="PTHR43685">
    <property type="entry name" value="GLYCOSYLTRANSFERASE"/>
    <property type="match status" value="1"/>
</dbReference>
<evidence type="ECO:0000313" key="4">
    <source>
        <dbReference type="Proteomes" id="UP001223336"/>
    </source>
</evidence>
<feature type="domain" description="Glycosyltransferase 2-like" evidence="1">
    <location>
        <begin position="6"/>
        <end position="129"/>
    </location>
</feature>
<reference evidence="3 4" key="1">
    <citation type="submission" date="2023-08" db="EMBL/GenBank/DDBJ databases">
        <title>New molecular markers tilS and rpoB for phylogenetic and monitoring studies of the genus Thiothrix biodiversity.</title>
        <authorList>
            <person name="Ravin N.V."/>
            <person name="Smolyakov D."/>
            <person name="Markov N.D."/>
            <person name="Beletsky A.V."/>
            <person name="Mardanov A.V."/>
            <person name="Rudenko T.S."/>
            <person name="Grabovich M.Y."/>
        </authorList>
    </citation>
    <scope>NUCLEOTIDE SEQUENCE</scope>
    <source>
        <strain evidence="3">DNT52</strain>
        <strain evidence="2 4">H33</strain>
    </source>
</reference>
<dbReference type="Proteomes" id="UP001229862">
    <property type="component" value="Chromosome"/>
</dbReference>
<evidence type="ECO:0000313" key="3">
    <source>
        <dbReference type="EMBL" id="WML85848.1"/>
    </source>
</evidence>
<dbReference type="GO" id="GO:0016757">
    <property type="term" value="F:glycosyltransferase activity"/>
    <property type="evidence" value="ECO:0007669"/>
    <property type="project" value="UniProtKB-KW"/>
</dbReference>
<dbReference type="EMBL" id="CP133217">
    <property type="protein sequence ID" value="WML85848.1"/>
    <property type="molecule type" value="Genomic_DNA"/>
</dbReference>
<dbReference type="InterPro" id="IPR050834">
    <property type="entry name" value="Glycosyltransf_2"/>
</dbReference>
<dbReference type="Pfam" id="PF00535">
    <property type="entry name" value="Glycos_transf_2"/>
    <property type="match status" value="1"/>
</dbReference>
<dbReference type="Proteomes" id="UP001223336">
    <property type="component" value="Unassembled WGS sequence"/>
</dbReference>
<keyword evidence="3" id="KW-0328">Glycosyltransferase</keyword>
<dbReference type="EC" id="2.4.-.-" evidence="3"/>